<gene>
    <name evidence="3" type="ORF">B456_008G158200</name>
    <name evidence="4" type="ORF">Gorai_009702</name>
</gene>
<dbReference type="GO" id="GO:0009740">
    <property type="term" value="P:gibberellic acid mediated signaling pathway"/>
    <property type="evidence" value="ECO:0007669"/>
    <property type="project" value="TreeGrafter"/>
</dbReference>
<dbReference type="GO" id="GO:0005634">
    <property type="term" value="C:nucleus"/>
    <property type="evidence" value="ECO:0007669"/>
    <property type="project" value="TreeGrafter"/>
</dbReference>
<dbReference type="GO" id="GO:0009736">
    <property type="term" value="P:cytokinin-activated signaling pathway"/>
    <property type="evidence" value="ECO:0007669"/>
    <property type="project" value="TreeGrafter"/>
</dbReference>
<dbReference type="STRING" id="29730.A0A0D2U3Z1"/>
<evidence type="ECO:0000313" key="5">
    <source>
        <dbReference type="Proteomes" id="UP000032304"/>
    </source>
</evidence>
<dbReference type="PANTHER" id="PTHR46353">
    <property type="entry name" value="ZINC FINGER PROTEIN 5"/>
    <property type="match status" value="1"/>
</dbReference>
<dbReference type="AlphaFoldDB" id="A0A0D2U3Z1"/>
<evidence type="ECO:0000259" key="2">
    <source>
        <dbReference type="PROSITE" id="PS50157"/>
    </source>
</evidence>
<feature type="domain" description="C2H2-type" evidence="2">
    <location>
        <begin position="77"/>
        <end position="104"/>
    </location>
</feature>
<keyword evidence="1" id="KW-0479">Metal-binding</keyword>
<evidence type="ECO:0000313" key="4">
    <source>
        <dbReference type="EMBL" id="MBA0592727.1"/>
    </source>
</evidence>
<dbReference type="eggNOG" id="ENOG502RPI7">
    <property type="taxonomic scope" value="Eukaryota"/>
</dbReference>
<dbReference type="Gramene" id="KJB50190">
    <property type="protein sequence ID" value="KJB50190"/>
    <property type="gene ID" value="B456_008G158200"/>
</dbReference>
<reference evidence="3 5" key="1">
    <citation type="journal article" date="2012" name="Nature">
        <title>Repeated polyploidization of Gossypium genomes and the evolution of spinnable cotton fibres.</title>
        <authorList>
            <person name="Paterson A.H."/>
            <person name="Wendel J.F."/>
            <person name="Gundlach H."/>
            <person name="Guo H."/>
            <person name="Jenkins J."/>
            <person name="Jin D."/>
            <person name="Llewellyn D."/>
            <person name="Showmaker K.C."/>
            <person name="Shu S."/>
            <person name="Udall J."/>
            <person name="Yoo M.J."/>
            <person name="Byers R."/>
            <person name="Chen W."/>
            <person name="Doron-Faigenboim A."/>
            <person name="Duke M.V."/>
            <person name="Gong L."/>
            <person name="Grimwood J."/>
            <person name="Grover C."/>
            <person name="Grupp K."/>
            <person name="Hu G."/>
            <person name="Lee T.H."/>
            <person name="Li J."/>
            <person name="Lin L."/>
            <person name="Liu T."/>
            <person name="Marler B.S."/>
            <person name="Page J.T."/>
            <person name="Roberts A.W."/>
            <person name="Romanel E."/>
            <person name="Sanders W.S."/>
            <person name="Szadkowski E."/>
            <person name="Tan X."/>
            <person name="Tang H."/>
            <person name="Xu C."/>
            <person name="Wang J."/>
            <person name="Wang Z."/>
            <person name="Zhang D."/>
            <person name="Zhang L."/>
            <person name="Ashrafi H."/>
            <person name="Bedon F."/>
            <person name="Bowers J.E."/>
            <person name="Brubaker C.L."/>
            <person name="Chee P.W."/>
            <person name="Das S."/>
            <person name="Gingle A.R."/>
            <person name="Haigler C.H."/>
            <person name="Harker D."/>
            <person name="Hoffmann L.V."/>
            <person name="Hovav R."/>
            <person name="Jones D.C."/>
            <person name="Lemke C."/>
            <person name="Mansoor S."/>
            <person name="ur Rahman M."/>
            <person name="Rainville L.N."/>
            <person name="Rambani A."/>
            <person name="Reddy U.K."/>
            <person name="Rong J.K."/>
            <person name="Saranga Y."/>
            <person name="Scheffler B.E."/>
            <person name="Scheffler J.A."/>
            <person name="Stelly D.M."/>
            <person name="Triplett B.A."/>
            <person name="Van Deynze A."/>
            <person name="Vaslin M.F."/>
            <person name="Waghmare V.N."/>
            <person name="Walford S.A."/>
            <person name="Wright R.J."/>
            <person name="Zaki E.A."/>
            <person name="Zhang T."/>
            <person name="Dennis E.S."/>
            <person name="Mayer K.F."/>
            <person name="Peterson D.G."/>
            <person name="Rokhsar D.S."/>
            <person name="Wang X."/>
            <person name="Schmutz J."/>
        </authorList>
    </citation>
    <scope>NUCLEOTIDE SEQUENCE [LARGE SCALE GENOMIC DNA]</scope>
</reference>
<accession>A0A0D2U3Z1</accession>
<dbReference type="Gene3D" id="3.30.160.60">
    <property type="entry name" value="Classic Zinc Finger"/>
    <property type="match status" value="1"/>
</dbReference>
<proteinExistence type="predicted"/>
<dbReference type="GO" id="GO:0003700">
    <property type="term" value="F:DNA-binding transcription factor activity"/>
    <property type="evidence" value="ECO:0007669"/>
    <property type="project" value="TreeGrafter"/>
</dbReference>
<dbReference type="OrthoDB" id="1939583at2759"/>
<keyword evidence="5" id="KW-1185">Reference proteome</keyword>
<dbReference type="EMBL" id="JABEZZ010000008">
    <property type="protein sequence ID" value="MBA0592727.1"/>
    <property type="molecule type" value="Genomic_DNA"/>
</dbReference>
<dbReference type="InterPro" id="IPR036236">
    <property type="entry name" value="Znf_C2H2_sf"/>
</dbReference>
<dbReference type="GO" id="GO:0008270">
    <property type="term" value="F:zinc ion binding"/>
    <property type="evidence" value="ECO:0007669"/>
    <property type="project" value="UniProtKB-KW"/>
</dbReference>
<reference evidence="4" key="3">
    <citation type="submission" date="2020-04" db="EMBL/GenBank/DDBJ databases">
        <authorList>
            <person name="Grover C.E."/>
            <person name="Arick M.A. II"/>
            <person name="Thrash A."/>
            <person name="Conover J.L."/>
            <person name="Sanders W.S."/>
            <person name="Peterson D.G."/>
            <person name="Scheffler J.A."/>
            <person name="Scheffler B.E."/>
            <person name="Wendel J.F."/>
        </authorList>
    </citation>
    <scope>NUCLEOTIDE SEQUENCE</scope>
    <source>
        <strain evidence="4">8</strain>
        <tissue evidence="4">Leaf</tissue>
    </source>
</reference>
<dbReference type="EMBL" id="CM001747">
    <property type="protein sequence ID" value="KJB50190.1"/>
    <property type="molecule type" value="Genomic_DNA"/>
</dbReference>
<organism evidence="3 5">
    <name type="scientific">Gossypium raimondii</name>
    <name type="common">Peruvian cotton</name>
    <name type="synonym">Gossypium klotzschianum subsp. raimondii</name>
    <dbReference type="NCBI Taxonomy" id="29730"/>
    <lineage>
        <taxon>Eukaryota</taxon>
        <taxon>Viridiplantae</taxon>
        <taxon>Streptophyta</taxon>
        <taxon>Embryophyta</taxon>
        <taxon>Tracheophyta</taxon>
        <taxon>Spermatophyta</taxon>
        <taxon>Magnoliopsida</taxon>
        <taxon>eudicotyledons</taxon>
        <taxon>Gunneridae</taxon>
        <taxon>Pentapetalae</taxon>
        <taxon>rosids</taxon>
        <taxon>malvids</taxon>
        <taxon>Malvales</taxon>
        <taxon>Malvaceae</taxon>
        <taxon>Malvoideae</taxon>
        <taxon>Gossypium</taxon>
    </lineage>
</organism>
<dbReference type="PROSITE" id="PS50157">
    <property type="entry name" value="ZINC_FINGER_C2H2_2"/>
    <property type="match status" value="1"/>
</dbReference>
<dbReference type="InterPro" id="IPR013087">
    <property type="entry name" value="Znf_C2H2_type"/>
</dbReference>
<dbReference type="PANTHER" id="PTHR46353:SF5">
    <property type="entry name" value="ZINC FINGER PROTEIN 5"/>
    <property type="match status" value="1"/>
</dbReference>
<name>A0A0D2U3Z1_GOSRA</name>
<dbReference type="GO" id="GO:0010090">
    <property type="term" value="P:trichome morphogenesis"/>
    <property type="evidence" value="ECO:0007669"/>
    <property type="project" value="InterPro"/>
</dbReference>
<sequence>MAKDACSSAYHTCDSGNGYSQAGSCGGKKLKLFGFELSPSKNSGNFLKGCVEGDESINSSSRAAGVDDGDSTDEKKFECRYCFKEFTNSQALGGHQNAHKKERMKKKRLQLQAKRAASINSYLQPLHDSCYPHHFTLYQEPPQISFDQYQQEARLGASQIIHFQQDSSIFTITPADSTKPSKHWCKSLDLQLGLSLQSTIHSSSGTGI</sequence>
<dbReference type="KEGG" id="gra:105762484"/>
<keyword evidence="1" id="KW-0863">Zinc-finger</keyword>
<protein>
    <recommendedName>
        <fullName evidence="2">C2H2-type domain-containing protein</fullName>
    </recommendedName>
</protein>
<keyword evidence="1" id="KW-0862">Zinc</keyword>
<evidence type="ECO:0000313" key="3">
    <source>
        <dbReference type="EMBL" id="KJB50190.1"/>
    </source>
</evidence>
<dbReference type="GO" id="GO:0000976">
    <property type="term" value="F:transcription cis-regulatory region binding"/>
    <property type="evidence" value="ECO:0007669"/>
    <property type="project" value="TreeGrafter"/>
</dbReference>
<reference evidence="4 6" key="2">
    <citation type="journal article" date="2019" name="Genome Biol. Evol.">
        <title>Insights into the evolution of the New World diploid cottons (Gossypium, subgenus Houzingenia) based on genome sequencing.</title>
        <authorList>
            <person name="Grover C.E."/>
            <person name="Arick M.A. 2nd"/>
            <person name="Thrash A."/>
            <person name="Conover J.L."/>
            <person name="Sanders W.S."/>
            <person name="Peterson D.G."/>
            <person name="Frelichowski J.E."/>
            <person name="Scheffler J.A."/>
            <person name="Scheffler B.E."/>
            <person name="Wendel J.F."/>
        </authorList>
    </citation>
    <scope>NUCLEOTIDE SEQUENCE [LARGE SCALE GENOMIC DNA]</scope>
    <source>
        <strain evidence="4">8</strain>
        <tissue evidence="4">Leaf</tissue>
    </source>
</reference>
<evidence type="ECO:0000256" key="1">
    <source>
        <dbReference type="PROSITE-ProRule" id="PRU00042"/>
    </source>
</evidence>
<dbReference type="Proteomes" id="UP000593578">
    <property type="component" value="Unassembled WGS sequence"/>
</dbReference>
<dbReference type="PROSITE" id="PS00028">
    <property type="entry name" value="ZINC_FINGER_C2H2_1"/>
    <property type="match status" value="1"/>
</dbReference>
<dbReference type="InterPro" id="IPR044299">
    <property type="entry name" value="GIS3/ZFP5/ZFP6"/>
</dbReference>
<dbReference type="Proteomes" id="UP000032304">
    <property type="component" value="Chromosome 8"/>
</dbReference>
<dbReference type="OMA" id="HTCDSGN"/>
<evidence type="ECO:0000313" key="6">
    <source>
        <dbReference type="Proteomes" id="UP000593578"/>
    </source>
</evidence>
<dbReference type="SUPFAM" id="SSF57667">
    <property type="entry name" value="beta-beta-alpha zinc fingers"/>
    <property type="match status" value="1"/>
</dbReference>